<protein>
    <submittedName>
        <fullName evidence="1">Uncharacterized protein</fullName>
    </submittedName>
</protein>
<dbReference type="InterPro" id="IPR011990">
    <property type="entry name" value="TPR-like_helical_dom_sf"/>
</dbReference>
<dbReference type="PROSITE" id="PS51257">
    <property type="entry name" value="PROKAR_LIPOPROTEIN"/>
    <property type="match status" value="1"/>
</dbReference>
<proteinExistence type="predicted"/>
<dbReference type="InterPro" id="IPR019734">
    <property type="entry name" value="TPR_rpt"/>
</dbReference>
<sequence>MKSSFYTPFLMGIAIIAITTGCEKGATTSQPSTENEKPISAVGNKLLTGALMAKGTEPGAAENNEGVGHYKEGHWKTSLKHFEEAVVAGPNLAEAHYNMALTLDKLGDHGGATQHFGEALKLAPDNAKIKDSKILQDHLGM</sequence>
<dbReference type="AlphaFoldDB" id="A0A3B1DGM2"/>
<organism evidence="1">
    <name type="scientific">hydrothermal vent metagenome</name>
    <dbReference type="NCBI Taxonomy" id="652676"/>
    <lineage>
        <taxon>unclassified sequences</taxon>
        <taxon>metagenomes</taxon>
        <taxon>ecological metagenomes</taxon>
    </lineage>
</organism>
<dbReference type="EMBL" id="UOGG01000042">
    <property type="protein sequence ID" value="VAX27797.1"/>
    <property type="molecule type" value="Genomic_DNA"/>
</dbReference>
<accession>A0A3B1DGM2</accession>
<name>A0A3B1DGM2_9ZZZZ</name>
<dbReference type="Pfam" id="PF00515">
    <property type="entry name" value="TPR_1"/>
    <property type="match status" value="1"/>
</dbReference>
<dbReference type="PROSITE" id="PS50005">
    <property type="entry name" value="TPR"/>
    <property type="match status" value="1"/>
</dbReference>
<dbReference type="SUPFAM" id="SSF48452">
    <property type="entry name" value="TPR-like"/>
    <property type="match status" value="1"/>
</dbReference>
<gene>
    <name evidence="1" type="ORF">MNBD_NITROSPINAE05-758</name>
</gene>
<reference evidence="1" key="1">
    <citation type="submission" date="2018-06" db="EMBL/GenBank/DDBJ databases">
        <authorList>
            <person name="Zhirakovskaya E."/>
        </authorList>
    </citation>
    <scope>NUCLEOTIDE SEQUENCE</scope>
</reference>
<dbReference type="SMART" id="SM00028">
    <property type="entry name" value="TPR"/>
    <property type="match status" value="2"/>
</dbReference>
<evidence type="ECO:0000313" key="1">
    <source>
        <dbReference type="EMBL" id="VAX27797.1"/>
    </source>
</evidence>
<dbReference type="Gene3D" id="1.25.40.10">
    <property type="entry name" value="Tetratricopeptide repeat domain"/>
    <property type="match status" value="1"/>
</dbReference>